<dbReference type="OrthoDB" id="9810718at2"/>
<sequence>MTDDVVFALLHPIYARLQDVAVPVGEAGSEYIFFFSYTDGRSRARVETFRGATFADAWQRGLVRLRKLVAKNPDILRWLRVDIVDEMRKSDWGTLKRQLTQVKRNYCRQGISLDPSCRHAFLETEINANAMFYGGPKYPHCVVNEKNFQLYAKLRHGLGSVDLEDGTAVWTFSSHGFFLDQERPDELHEIAGPGRSAGYRVVEALDDDLLSTLIKSSSSFLARQVGDDGRFIYGLHPCFNREIDAYNGLRHASTTYAMIEAWEVTQDDALWAAIERSLAWLRREAICTVALPDGSEAAFLVDVGNEIKLGANAVAILAFTQHAVVTGCTDHLPLLEKLALGIQHMQRSEDGSFVHVLNYPDLTLKEAFRTIYYEGEAAFGLMRLYSLTGDERWLTTVEKAFEHFIAKEHWRHNDHWLSYCVNELTRYRPQERYFRFGLENVRNYLDFVLNRITTFPTLLELMMASEAMLARIEALPDMQHLLSEIDLSKFHRALHYRARYLLNGYFWPELAMFYANPQRIVGSFFIRHHAFRVRIDDVEHYLSGIVAYRRKVIGSVNQVRKVEATV</sequence>
<accession>A0A7X2RV34</accession>
<dbReference type="GO" id="GO:0005975">
    <property type="term" value="P:carbohydrate metabolic process"/>
    <property type="evidence" value="ECO:0007669"/>
    <property type="project" value="InterPro"/>
</dbReference>
<gene>
    <name evidence="1" type="ORF">GIR22_20745</name>
</gene>
<dbReference type="RefSeq" id="WP_154745135.1">
    <property type="nucleotide sequence ID" value="NZ_JBHSTG010000002.1"/>
</dbReference>
<dbReference type="InterPro" id="IPR008928">
    <property type="entry name" value="6-hairpin_glycosidase_sf"/>
</dbReference>
<dbReference type="Proteomes" id="UP000431485">
    <property type="component" value="Unassembled WGS sequence"/>
</dbReference>
<proteinExistence type="predicted"/>
<evidence type="ECO:0008006" key="3">
    <source>
        <dbReference type="Google" id="ProtNLM"/>
    </source>
</evidence>
<organism evidence="1 2">
    <name type="scientific">Pseudomonas karstica</name>
    <dbReference type="NCBI Taxonomy" id="1055468"/>
    <lineage>
        <taxon>Bacteria</taxon>
        <taxon>Pseudomonadati</taxon>
        <taxon>Pseudomonadota</taxon>
        <taxon>Gammaproteobacteria</taxon>
        <taxon>Pseudomonadales</taxon>
        <taxon>Pseudomonadaceae</taxon>
        <taxon>Pseudomonas</taxon>
    </lineage>
</organism>
<evidence type="ECO:0000313" key="1">
    <source>
        <dbReference type="EMBL" id="MTD21556.1"/>
    </source>
</evidence>
<keyword evidence="2" id="KW-1185">Reference proteome</keyword>
<evidence type="ECO:0000313" key="2">
    <source>
        <dbReference type="Proteomes" id="UP000431485"/>
    </source>
</evidence>
<dbReference type="EMBL" id="WLYI01000031">
    <property type="protein sequence ID" value="MTD21556.1"/>
    <property type="molecule type" value="Genomic_DNA"/>
</dbReference>
<dbReference type="AlphaFoldDB" id="A0A7X2RV34"/>
<name>A0A7X2RV34_9PSED</name>
<dbReference type="SUPFAM" id="SSF48208">
    <property type="entry name" value="Six-hairpin glycosidases"/>
    <property type="match status" value="1"/>
</dbReference>
<protein>
    <recommendedName>
        <fullName evidence="3">Mur ligase</fullName>
    </recommendedName>
</protein>
<comment type="caution">
    <text evidence="1">The sequence shown here is derived from an EMBL/GenBank/DDBJ whole genome shotgun (WGS) entry which is preliminary data.</text>
</comment>
<reference evidence="1 2" key="1">
    <citation type="submission" date="2019-11" db="EMBL/GenBank/DDBJ databases">
        <title>Pseudmonas karstica sp. nov. and Pseudomonas spelaei sp. nov. from caves.</title>
        <authorList>
            <person name="Zeman M."/>
        </authorList>
    </citation>
    <scope>NUCLEOTIDE SEQUENCE [LARGE SCALE GENOMIC DNA]</scope>
    <source>
        <strain evidence="1 2">CCM 7891</strain>
    </source>
</reference>